<reference evidence="1" key="2">
    <citation type="journal article" date="2015" name="Data Brief">
        <title>Shoot transcriptome of the giant reed, Arundo donax.</title>
        <authorList>
            <person name="Barrero R.A."/>
            <person name="Guerrero F.D."/>
            <person name="Moolhuijzen P."/>
            <person name="Goolsby J.A."/>
            <person name="Tidwell J."/>
            <person name="Bellgard S.E."/>
            <person name="Bellgard M.I."/>
        </authorList>
    </citation>
    <scope>NUCLEOTIDE SEQUENCE</scope>
    <source>
        <tissue evidence="1">Shoot tissue taken approximately 20 cm above the soil surface</tissue>
    </source>
</reference>
<reference evidence="1" key="1">
    <citation type="submission" date="2014-09" db="EMBL/GenBank/DDBJ databases">
        <authorList>
            <person name="Magalhaes I.L.F."/>
            <person name="Oliveira U."/>
            <person name="Santos F.R."/>
            <person name="Vidigal T.H.D.A."/>
            <person name="Brescovit A.D."/>
            <person name="Santos A.J."/>
        </authorList>
    </citation>
    <scope>NUCLEOTIDE SEQUENCE</scope>
    <source>
        <tissue evidence="1">Shoot tissue taken approximately 20 cm above the soil surface</tissue>
    </source>
</reference>
<name>A0A0A9BSR4_ARUDO</name>
<dbReference type="EMBL" id="GBRH01231539">
    <property type="protein sequence ID" value="JAD66356.1"/>
    <property type="molecule type" value="Transcribed_RNA"/>
</dbReference>
<evidence type="ECO:0000313" key="1">
    <source>
        <dbReference type="EMBL" id="JAD66356.1"/>
    </source>
</evidence>
<organism evidence="1">
    <name type="scientific">Arundo donax</name>
    <name type="common">Giant reed</name>
    <name type="synonym">Donax arundinaceus</name>
    <dbReference type="NCBI Taxonomy" id="35708"/>
    <lineage>
        <taxon>Eukaryota</taxon>
        <taxon>Viridiplantae</taxon>
        <taxon>Streptophyta</taxon>
        <taxon>Embryophyta</taxon>
        <taxon>Tracheophyta</taxon>
        <taxon>Spermatophyta</taxon>
        <taxon>Magnoliopsida</taxon>
        <taxon>Liliopsida</taxon>
        <taxon>Poales</taxon>
        <taxon>Poaceae</taxon>
        <taxon>PACMAD clade</taxon>
        <taxon>Arundinoideae</taxon>
        <taxon>Arundineae</taxon>
        <taxon>Arundo</taxon>
    </lineage>
</organism>
<dbReference type="AlphaFoldDB" id="A0A0A9BSR4"/>
<proteinExistence type="predicted"/>
<sequence length="30" mass="3442">MKDMIDIENVVIQAYYHLGCTACVKKLSRV</sequence>
<protein>
    <submittedName>
        <fullName evidence="1">Uncharacterized protein</fullName>
    </submittedName>
</protein>
<accession>A0A0A9BSR4</accession>